<dbReference type="KEGG" id="sulg:FJR48_10025"/>
<dbReference type="EMBL" id="CP043617">
    <property type="protein sequence ID" value="QFR50045.1"/>
    <property type="molecule type" value="Genomic_DNA"/>
</dbReference>
<keyword evidence="2" id="KW-1185">Reference proteome</keyword>
<evidence type="ECO:0000313" key="2">
    <source>
        <dbReference type="Proteomes" id="UP000326944"/>
    </source>
</evidence>
<name>A0A5P8P2Z1_9BACT</name>
<organism evidence="1 2">
    <name type="scientific">Sulfurimonas lithotrophica</name>
    <dbReference type="NCBI Taxonomy" id="2590022"/>
    <lineage>
        <taxon>Bacteria</taxon>
        <taxon>Pseudomonadati</taxon>
        <taxon>Campylobacterota</taxon>
        <taxon>Epsilonproteobacteria</taxon>
        <taxon>Campylobacterales</taxon>
        <taxon>Sulfurimonadaceae</taxon>
        <taxon>Sulfurimonas</taxon>
    </lineage>
</organism>
<accession>A0A5P8P2Z1</accession>
<evidence type="ECO:0000313" key="1">
    <source>
        <dbReference type="EMBL" id="QFR50045.1"/>
    </source>
</evidence>
<gene>
    <name evidence="1" type="ORF">FJR48_10025</name>
</gene>
<dbReference type="OrthoDB" id="5334888at2"/>
<protein>
    <submittedName>
        <fullName evidence="1">Uncharacterized protein</fullName>
    </submittedName>
</protein>
<dbReference type="Proteomes" id="UP000326944">
    <property type="component" value="Chromosome"/>
</dbReference>
<sequence length="125" mass="14987">MGIHKVQKQKLLNEPLSDEALKLGRAIYNTYLENEELEMQINISKLFKLFKLNATNDSLAYIKSIFMELTEPIIVKNFKFWNNIYPMRIVTFCIYRFHDDYVDIELSEEFLEVEKTYMIDNFLTN</sequence>
<reference evidence="1 2" key="1">
    <citation type="submission" date="2019-09" db="EMBL/GenBank/DDBJ databases">
        <title>Sulfurimonas gotlandica sp. nov., a chemoautotrophic and psychrotolerant epsilonproteobacterium isolated from a pelagic redoxcline, and an emended description of the genus Sulfurimonas.</title>
        <authorList>
            <person name="Wang S."/>
            <person name="Jiang L."/>
            <person name="Shao S."/>
        </authorList>
    </citation>
    <scope>NUCLEOTIDE SEQUENCE [LARGE SCALE GENOMIC DNA]</scope>
    <source>
        <strain evidence="1 2">GYSZ_1</strain>
    </source>
</reference>
<dbReference type="RefSeq" id="WP_152307993.1">
    <property type="nucleotide sequence ID" value="NZ_CP043617.1"/>
</dbReference>
<proteinExistence type="predicted"/>
<dbReference type="AlphaFoldDB" id="A0A5P8P2Z1"/>